<dbReference type="AlphaFoldDB" id="A0AAE1CNQ1"/>
<evidence type="ECO:0000313" key="2">
    <source>
        <dbReference type="Proteomes" id="UP001283361"/>
    </source>
</evidence>
<dbReference type="EMBL" id="JAWDGP010007367">
    <property type="protein sequence ID" value="KAK3723081.1"/>
    <property type="molecule type" value="Genomic_DNA"/>
</dbReference>
<keyword evidence="2" id="KW-1185">Reference proteome</keyword>
<proteinExistence type="predicted"/>
<protein>
    <submittedName>
        <fullName evidence="1">Uncharacterized protein</fullName>
    </submittedName>
</protein>
<gene>
    <name evidence="1" type="ORF">RRG08_037275</name>
</gene>
<reference evidence="1" key="1">
    <citation type="journal article" date="2023" name="G3 (Bethesda)">
        <title>A reference genome for the long-term kleptoplast-retaining sea slug Elysia crispata morphotype clarki.</title>
        <authorList>
            <person name="Eastman K.E."/>
            <person name="Pendleton A.L."/>
            <person name="Shaikh M.A."/>
            <person name="Suttiyut T."/>
            <person name="Ogas R."/>
            <person name="Tomko P."/>
            <person name="Gavelis G."/>
            <person name="Widhalm J.R."/>
            <person name="Wisecaver J.H."/>
        </authorList>
    </citation>
    <scope>NUCLEOTIDE SEQUENCE</scope>
    <source>
        <strain evidence="1">ECLA1</strain>
    </source>
</reference>
<name>A0AAE1CNQ1_9GAST</name>
<dbReference type="Proteomes" id="UP001283361">
    <property type="component" value="Unassembled WGS sequence"/>
</dbReference>
<comment type="caution">
    <text evidence="1">The sequence shown here is derived from an EMBL/GenBank/DDBJ whole genome shotgun (WGS) entry which is preliminary data.</text>
</comment>
<evidence type="ECO:0000313" key="1">
    <source>
        <dbReference type="EMBL" id="KAK3723081.1"/>
    </source>
</evidence>
<organism evidence="1 2">
    <name type="scientific">Elysia crispata</name>
    <name type="common">lettuce slug</name>
    <dbReference type="NCBI Taxonomy" id="231223"/>
    <lineage>
        <taxon>Eukaryota</taxon>
        <taxon>Metazoa</taxon>
        <taxon>Spiralia</taxon>
        <taxon>Lophotrochozoa</taxon>
        <taxon>Mollusca</taxon>
        <taxon>Gastropoda</taxon>
        <taxon>Heterobranchia</taxon>
        <taxon>Euthyneura</taxon>
        <taxon>Panpulmonata</taxon>
        <taxon>Sacoglossa</taxon>
        <taxon>Placobranchoidea</taxon>
        <taxon>Plakobranchidae</taxon>
        <taxon>Elysia</taxon>
    </lineage>
</organism>
<sequence length="106" mass="12173">MFYPHYRISCGSPMAQHFDQKIGRRFSRLRRGHWLEWLSGEARATLPFRLSSPVCVAVTGSPGRLRCVLTRRVPELLQPQAFQSRPALPRDRIQLARFELSPGISV</sequence>
<accession>A0AAE1CNQ1</accession>